<dbReference type="InterPro" id="IPR002999">
    <property type="entry name" value="Tudor"/>
</dbReference>
<dbReference type="SUPFAM" id="SSF63748">
    <property type="entry name" value="Tudor/PWWP/MBT"/>
    <property type="match status" value="1"/>
</dbReference>
<evidence type="ECO:0000256" key="2">
    <source>
        <dbReference type="ARBA" id="ARBA00022490"/>
    </source>
</evidence>
<keyword evidence="4" id="KW-0744">Spermatogenesis</keyword>
<evidence type="ECO:0000256" key="1">
    <source>
        <dbReference type="ARBA" id="ARBA00004496"/>
    </source>
</evidence>
<dbReference type="PANTHER" id="PTHR22948:SF76">
    <property type="entry name" value="FI20010P1-RELATED"/>
    <property type="match status" value="1"/>
</dbReference>
<keyword evidence="3" id="KW-0677">Repeat</keyword>
<dbReference type="PANTHER" id="PTHR22948">
    <property type="entry name" value="TUDOR DOMAIN CONTAINING PROTEIN"/>
    <property type="match status" value="1"/>
</dbReference>
<proteinExistence type="predicted"/>
<dbReference type="Gene3D" id="3.30.420.610">
    <property type="entry name" value="LOTUS domain-like"/>
    <property type="match status" value="4"/>
</dbReference>
<feature type="domain" description="HTH OST-type" evidence="7">
    <location>
        <begin position="7"/>
        <end position="81"/>
    </location>
</feature>
<dbReference type="Pfam" id="PF00567">
    <property type="entry name" value="TUDOR"/>
    <property type="match status" value="1"/>
</dbReference>
<feature type="region of interest" description="Disordered" evidence="5">
    <location>
        <begin position="390"/>
        <end position="417"/>
    </location>
</feature>
<dbReference type="Gene3D" id="2.30.30.140">
    <property type="match status" value="1"/>
</dbReference>
<comment type="subcellular location">
    <subcellularLocation>
        <location evidence="1">Cytoplasm</location>
    </subcellularLocation>
</comment>
<dbReference type="Pfam" id="PF12872">
    <property type="entry name" value="OST-HTH"/>
    <property type="match status" value="4"/>
</dbReference>
<dbReference type="GO" id="GO:0030154">
    <property type="term" value="P:cell differentiation"/>
    <property type="evidence" value="ECO:0007669"/>
    <property type="project" value="UniProtKB-ARBA"/>
</dbReference>
<dbReference type="InterPro" id="IPR025605">
    <property type="entry name" value="OST-HTH/LOTUS_dom"/>
</dbReference>
<evidence type="ECO:0000313" key="9">
    <source>
        <dbReference type="Proteomes" id="UP000507470"/>
    </source>
</evidence>
<evidence type="ECO:0000259" key="7">
    <source>
        <dbReference type="PROSITE" id="PS51644"/>
    </source>
</evidence>
<dbReference type="AlphaFoldDB" id="A0A6J8B054"/>
<evidence type="ECO:0000313" key="8">
    <source>
        <dbReference type="EMBL" id="CAC5377238.1"/>
    </source>
</evidence>
<feature type="compositionally biased region" description="Basic and acidic residues" evidence="5">
    <location>
        <begin position="390"/>
        <end position="405"/>
    </location>
</feature>
<dbReference type="CDD" id="cd08824">
    <property type="entry name" value="LOTUS"/>
    <property type="match status" value="1"/>
</dbReference>
<dbReference type="EMBL" id="CACVKT020002286">
    <property type="protein sequence ID" value="CAC5377238.1"/>
    <property type="molecule type" value="Genomic_DNA"/>
</dbReference>
<dbReference type="CDD" id="cd09972">
    <property type="entry name" value="LOTUS_TDRD_OSKAR"/>
    <property type="match status" value="1"/>
</dbReference>
<keyword evidence="4" id="KW-0221">Differentiation</keyword>
<dbReference type="Gene3D" id="2.40.50.90">
    <property type="match status" value="1"/>
</dbReference>
<feature type="region of interest" description="Disordered" evidence="5">
    <location>
        <begin position="198"/>
        <end position="227"/>
    </location>
</feature>
<dbReference type="InterPro" id="IPR041966">
    <property type="entry name" value="LOTUS-like"/>
</dbReference>
<feature type="domain" description="HTH OST-type" evidence="7">
    <location>
        <begin position="121"/>
        <end position="194"/>
    </location>
</feature>
<dbReference type="GO" id="GO:0007283">
    <property type="term" value="P:spermatogenesis"/>
    <property type="evidence" value="ECO:0007669"/>
    <property type="project" value="UniProtKB-KW"/>
</dbReference>
<protein>
    <submittedName>
        <fullName evidence="8">TDRD5</fullName>
    </submittedName>
</protein>
<dbReference type="OrthoDB" id="10052065at2759"/>
<reference evidence="8 9" key="1">
    <citation type="submission" date="2020-06" db="EMBL/GenBank/DDBJ databases">
        <authorList>
            <person name="Li R."/>
            <person name="Bekaert M."/>
        </authorList>
    </citation>
    <scope>NUCLEOTIDE SEQUENCE [LARGE SCALE GENOMIC DNA]</scope>
    <source>
        <strain evidence="9">wild</strain>
    </source>
</reference>
<dbReference type="GO" id="GO:0005737">
    <property type="term" value="C:cytoplasm"/>
    <property type="evidence" value="ECO:0007669"/>
    <property type="project" value="UniProtKB-SubCell"/>
</dbReference>
<gene>
    <name evidence="8" type="ORF">MCOR_13569</name>
</gene>
<keyword evidence="2" id="KW-0963">Cytoplasm</keyword>
<feature type="region of interest" description="Disordered" evidence="5">
    <location>
        <begin position="246"/>
        <end position="300"/>
    </location>
</feature>
<dbReference type="InterPro" id="IPR050621">
    <property type="entry name" value="Tudor_domain_containing"/>
</dbReference>
<feature type="domain" description="Tudor" evidence="6">
    <location>
        <begin position="587"/>
        <end position="646"/>
    </location>
</feature>
<name>A0A6J8B054_MYTCO</name>
<evidence type="ECO:0000256" key="4">
    <source>
        <dbReference type="ARBA" id="ARBA00022871"/>
    </source>
</evidence>
<evidence type="ECO:0000259" key="6">
    <source>
        <dbReference type="PROSITE" id="PS50304"/>
    </source>
</evidence>
<dbReference type="Proteomes" id="UP000507470">
    <property type="component" value="Unassembled WGS sequence"/>
</dbReference>
<accession>A0A6J8B054</accession>
<organism evidence="8 9">
    <name type="scientific">Mytilus coruscus</name>
    <name type="common">Sea mussel</name>
    <dbReference type="NCBI Taxonomy" id="42192"/>
    <lineage>
        <taxon>Eukaryota</taxon>
        <taxon>Metazoa</taxon>
        <taxon>Spiralia</taxon>
        <taxon>Lophotrochozoa</taxon>
        <taxon>Mollusca</taxon>
        <taxon>Bivalvia</taxon>
        <taxon>Autobranchia</taxon>
        <taxon>Pteriomorphia</taxon>
        <taxon>Mytilida</taxon>
        <taxon>Mytiloidea</taxon>
        <taxon>Mytilidae</taxon>
        <taxon>Mytilinae</taxon>
        <taxon>Mytilus</taxon>
    </lineage>
</organism>
<dbReference type="PROSITE" id="PS50304">
    <property type="entry name" value="TUDOR"/>
    <property type="match status" value="1"/>
</dbReference>
<evidence type="ECO:0000256" key="3">
    <source>
        <dbReference type="ARBA" id="ARBA00022737"/>
    </source>
</evidence>
<feature type="domain" description="HTH OST-type" evidence="7">
    <location>
        <begin position="310"/>
        <end position="384"/>
    </location>
</feature>
<sequence length="792" mass="90894">MTDIANKRHEIAKEIRALLMSSPAALTIDELRRDFHQFMDKPIPFRELGYSNLEDLLRDMTDVLQITYRKGMMCLEVIPDDTTRHIAKLVSKQKIPNKNKYATMRRGPPPRKQQYKVTSSLPHYIRNNISELFRSYSNGLPLTHFDTAYSKRFGSIFSFSRLGFVSMKELLYSIPECVLLKEFQAGEWRVLPVHMKAPEGNWRSKGNKPVERTLSPENKPPDGWSMHYDQRPAVVETRQQYNSMLPYRVESGRSDTTTQQKPLRGRGRGMKRSASGGDQASVGRESESSYNSNEPDIDPDCCLETDINDGTQLLQTELRDLLAEKPDGIWASQLPFLYKMKYSKLLNFKDLGYMSVIELCNSFPDQILIERPVSKGDWLLYDARIPRKSPEKERVNADKNKIEEKRKRHNSQKGADPELKEKIRQVVMCRKDGIPLKDFLAFYQKLIGDSLPVEELGFGSVERFLLSLTDTLLQFKYKGDGIIMVLPLDTTAPQRTDKLKYLPEPEEVVKSTLPEDAILPGACYRHLELPTLGEYFEVFVSNIVSPGLFWFQVRSKKTTVALEKVMNQLEYCYKTAEGNTYKIPDELLVVGLVVAAVFPEDDNYHRCIVTKLEIGHQAQVYFVDYGNTCSVHRSKLRLLRSKFLKLPIQAIQGRLGNIQPNGPEGQKWTMNARNKLLYMCINKPLVALATKEKDRVMSLVLVDTSGEEDVCYNDKLVQEGYAIFRPDDHTTNLTGPTDAPEFKISQLIPITAWIDLVKWSIDQFLQSNTEIVLHCWKIKMTNIPDMYQIPIC</sequence>
<dbReference type="PROSITE" id="PS51644">
    <property type="entry name" value="HTH_OST"/>
    <property type="match status" value="4"/>
</dbReference>
<dbReference type="InterPro" id="IPR035437">
    <property type="entry name" value="SNase_OB-fold_sf"/>
</dbReference>
<keyword evidence="9" id="KW-1185">Reference proteome</keyword>
<dbReference type="SMART" id="SM00333">
    <property type="entry name" value="TUDOR"/>
    <property type="match status" value="1"/>
</dbReference>
<feature type="domain" description="HTH OST-type" evidence="7">
    <location>
        <begin position="415"/>
        <end position="489"/>
    </location>
</feature>
<evidence type="ECO:0000256" key="5">
    <source>
        <dbReference type="SAM" id="MobiDB-lite"/>
    </source>
</evidence>